<accession>M0NRX2</accession>
<dbReference type="STRING" id="1230456.C468_14737"/>
<proteinExistence type="predicted"/>
<name>M0NRX2_9EURY</name>
<dbReference type="Pfam" id="PF00534">
    <property type="entry name" value="Glycos_transf_1"/>
    <property type="match status" value="1"/>
</dbReference>
<evidence type="ECO:0000256" key="1">
    <source>
        <dbReference type="ARBA" id="ARBA00022676"/>
    </source>
</evidence>
<dbReference type="GO" id="GO:0016757">
    <property type="term" value="F:glycosyltransferase activity"/>
    <property type="evidence" value="ECO:0007669"/>
    <property type="project" value="UniProtKB-KW"/>
</dbReference>
<dbReference type="Pfam" id="PF13579">
    <property type="entry name" value="Glyco_trans_4_4"/>
    <property type="match status" value="1"/>
</dbReference>
<dbReference type="AlphaFoldDB" id="M0NRX2"/>
<keyword evidence="2" id="KW-0808">Transferase</keyword>
<evidence type="ECO:0000313" key="5">
    <source>
        <dbReference type="EMBL" id="EMA59375.1"/>
    </source>
</evidence>
<evidence type="ECO:0000259" key="4">
    <source>
        <dbReference type="Pfam" id="PF13579"/>
    </source>
</evidence>
<dbReference type="CDD" id="cd03801">
    <property type="entry name" value="GT4_PimA-like"/>
    <property type="match status" value="1"/>
</dbReference>
<gene>
    <name evidence="5" type="ORF">C468_14737</name>
</gene>
<dbReference type="InterPro" id="IPR028098">
    <property type="entry name" value="Glyco_trans_4-like_N"/>
</dbReference>
<evidence type="ECO:0000313" key="6">
    <source>
        <dbReference type="Proteomes" id="UP000011546"/>
    </source>
</evidence>
<reference evidence="5 6" key="1">
    <citation type="journal article" date="2014" name="PLoS Genet.">
        <title>Phylogenetically driven sequencing of extremely halophilic archaea reveals strategies for static and dynamic osmo-response.</title>
        <authorList>
            <person name="Becker E.A."/>
            <person name="Seitzer P.M."/>
            <person name="Tritt A."/>
            <person name="Larsen D."/>
            <person name="Krusor M."/>
            <person name="Yao A.I."/>
            <person name="Wu D."/>
            <person name="Madern D."/>
            <person name="Eisen J.A."/>
            <person name="Darling A.E."/>
            <person name="Facciotti M.T."/>
        </authorList>
    </citation>
    <scope>NUCLEOTIDE SEQUENCE [LARGE SCALE GENOMIC DNA]</scope>
    <source>
        <strain evidence="5 6">JCM 14978</strain>
    </source>
</reference>
<dbReference type="Proteomes" id="UP000011546">
    <property type="component" value="Unassembled WGS sequence"/>
</dbReference>
<evidence type="ECO:0000256" key="2">
    <source>
        <dbReference type="ARBA" id="ARBA00022679"/>
    </source>
</evidence>
<dbReference type="PANTHER" id="PTHR12526">
    <property type="entry name" value="GLYCOSYLTRANSFERASE"/>
    <property type="match status" value="1"/>
</dbReference>
<evidence type="ECO:0008006" key="7">
    <source>
        <dbReference type="Google" id="ProtNLM"/>
    </source>
</evidence>
<dbReference type="SUPFAM" id="SSF53756">
    <property type="entry name" value="UDP-Glycosyltransferase/glycogen phosphorylase"/>
    <property type="match status" value="1"/>
</dbReference>
<sequence length="359" mass="38228">MRVGLVLAGDIDARSGGFYYDRRLRDRLRDRGHEVTVLSLPWRSYPRQLADTLRARRIAAQLDGVDADVLVEDGLAHPSLVAANRRVETPTAALLHMLASRARSGLARRVVRRVEGRFLSGVDAAVYNSAATRAGAEALGAPSRAVVAPPAGDRFDPDIAPAAIRERAGDGPLDLTFLGNVVERKGLDTLVDALGALDAGSEATVDWRLTVVGDTGVDPGHVERVREAAAAAGVAGRIRFTGRLDDDAVAARLRETHALAVPSRYEPFGMAHLEAMGFGCVPLASTAGGAGEFVTDGASGVLVPPGDSAAVADRIRRLDDRERLAEMGVSARRAYEAWPTWTETLDGAVDFLEEVSRAR</sequence>
<feature type="domain" description="Glycosyl transferase family 1" evidence="3">
    <location>
        <begin position="170"/>
        <end position="328"/>
    </location>
</feature>
<dbReference type="EMBL" id="AOJH01000087">
    <property type="protein sequence ID" value="EMA59375.1"/>
    <property type="molecule type" value="Genomic_DNA"/>
</dbReference>
<protein>
    <recommendedName>
        <fullName evidence="7">Glycosyl transferase group 1</fullName>
    </recommendedName>
</protein>
<feature type="domain" description="Glycosyltransferase subfamily 4-like N-terminal" evidence="4">
    <location>
        <begin position="23"/>
        <end position="150"/>
    </location>
</feature>
<keyword evidence="6" id="KW-1185">Reference proteome</keyword>
<evidence type="ECO:0000259" key="3">
    <source>
        <dbReference type="Pfam" id="PF00534"/>
    </source>
</evidence>
<comment type="caution">
    <text evidence="5">The sequence shown here is derived from an EMBL/GenBank/DDBJ whole genome shotgun (WGS) entry which is preliminary data.</text>
</comment>
<dbReference type="PATRIC" id="fig|1230456.3.peg.2937"/>
<dbReference type="RefSeq" id="WP_008849611.1">
    <property type="nucleotide sequence ID" value="NZ_AOJH01000087.1"/>
</dbReference>
<dbReference type="InterPro" id="IPR001296">
    <property type="entry name" value="Glyco_trans_1"/>
</dbReference>
<dbReference type="Gene3D" id="3.40.50.2000">
    <property type="entry name" value="Glycogen Phosphorylase B"/>
    <property type="match status" value="2"/>
</dbReference>
<dbReference type="PANTHER" id="PTHR12526:SF510">
    <property type="entry name" value="D-INOSITOL 3-PHOSPHATE GLYCOSYLTRANSFERASE"/>
    <property type="match status" value="1"/>
</dbReference>
<keyword evidence="1" id="KW-0328">Glycosyltransferase</keyword>
<dbReference type="OrthoDB" id="131038at2157"/>
<organism evidence="5 6">
    <name type="scientific">Halorubrum kocurii JCM 14978</name>
    <dbReference type="NCBI Taxonomy" id="1230456"/>
    <lineage>
        <taxon>Archaea</taxon>
        <taxon>Methanobacteriati</taxon>
        <taxon>Methanobacteriota</taxon>
        <taxon>Stenosarchaea group</taxon>
        <taxon>Halobacteria</taxon>
        <taxon>Halobacteriales</taxon>
        <taxon>Haloferacaceae</taxon>
        <taxon>Halorubrum</taxon>
    </lineage>
</organism>